<dbReference type="Proteomes" id="UP001254813">
    <property type="component" value="Unassembled WGS sequence"/>
</dbReference>
<evidence type="ECO:0000313" key="3">
    <source>
        <dbReference type="Proteomes" id="UP001254813"/>
    </source>
</evidence>
<protein>
    <submittedName>
        <fullName evidence="2">Uncharacterized protein</fullName>
    </submittedName>
</protein>
<keyword evidence="1" id="KW-0812">Transmembrane</keyword>
<keyword evidence="1" id="KW-1133">Transmembrane helix</keyword>
<sequence length="76" mass="7984">QMSVSTTRYVAGKLLRVSAVLVFAFFALGMILWTVVLGPTAAGVTITSLSIALSAWAIAVALVGKHVMYPSETEAE</sequence>
<dbReference type="RefSeq" id="WP_310931056.1">
    <property type="nucleotide sequence ID" value="NZ_JAMQOQ010000017.1"/>
</dbReference>
<feature type="transmembrane region" description="Helical" evidence="1">
    <location>
        <begin position="42"/>
        <end position="63"/>
    </location>
</feature>
<name>A0ABU2GA91_9EURY</name>
<reference evidence="2 3" key="1">
    <citation type="submission" date="2022-06" db="EMBL/GenBank/DDBJ databases">
        <title>Halogeometricum sp. a new haloarchaeum isolate from saline soil.</title>
        <authorList>
            <person name="Strakova D."/>
            <person name="Galisteo C."/>
            <person name="Sanchez-Porro C."/>
            <person name="Ventosa A."/>
        </authorList>
    </citation>
    <scope>NUCLEOTIDE SEQUENCE [LARGE SCALE GENOMIC DNA]</scope>
    <source>
        <strain evidence="3">S3BR25-2</strain>
    </source>
</reference>
<keyword evidence="1" id="KW-0472">Membrane</keyword>
<dbReference type="EMBL" id="JAMQOQ010000017">
    <property type="protein sequence ID" value="MDS0297114.1"/>
    <property type="molecule type" value="Genomic_DNA"/>
</dbReference>
<feature type="transmembrane region" description="Helical" evidence="1">
    <location>
        <begin position="14"/>
        <end position="36"/>
    </location>
</feature>
<feature type="non-terminal residue" evidence="2">
    <location>
        <position position="1"/>
    </location>
</feature>
<proteinExistence type="predicted"/>
<keyword evidence="3" id="KW-1185">Reference proteome</keyword>
<evidence type="ECO:0000313" key="2">
    <source>
        <dbReference type="EMBL" id="MDS0297114.1"/>
    </source>
</evidence>
<comment type="caution">
    <text evidence="2">The sequence shown here is derived from an EMBL/GenBank/DDBJ whole genome shotgun (WGS) entry which is preliminary data.</text>
</comment>
<organism evidence="2 3">
    <name type="scientific">Halogeometricum luteum</name>
    <dbReference type="NCBI Taxonomy" id="2950537"/>
    <lineage>
        <taxon>Archaea</taxon>
        <taxon>Methanobacteriati</taxon>
        <taxon>Methanobacteriota</taxon>
        <taxon>Stenosarchaea group</taxon>
        <taxon>Halobacteria</taxon>
        <taxon>Halobacteriales</taxon>
        <taxon>Haloferacaceae</taxon>
        <taxon>Halogeometricum</taxon>
    </lineage>
</organism>
<accession>A0ABU2GA91</accession>
<gene>
    <name evidence="2" type="ORF">NDI79_23400</name>
</gene>
<evidence type="ECO:0000256" key="1">
    <source>
        <dbReference type="SAM" id="Phobius"/>
    </source>
</evidence>